<accession>A0ACC4EAS4</accession>
<dbReference type="EMBL" id="JBGNUJ010000002">
    <property type="protein sequence ID" value="KAL3964628.1"/>
    <property type="molecule type" value="Genomic_DNA"/>
</dbReference>
<evidence type="ECO:0000313" key="2">
    <source>
        <dbReference type="Proteomes" id="UP001638806"/>
    </source>
</evidence>
<keyword evidence="2" id="KW-1185">Reference proteome</keyword>
<organism evidence="1 2">
    <name type="scientific">Purpureocillium lilacinum</name>
    <name type="common">Paecilomyces lilacinus</name>
    <dbReference type="NCBI Taxonomy" id="33203"/>
    <lineage>
        <taxon>Eukaryota</taxon>
        <taxon>Fungi</taxon>
        <taxon>Dikarya</taxon>
        <taxon>Ascomycota</taxon>
        <taxon>Pezizomycotina</taxon>
        <taxon>Sordariomycetes</taxon>
        <taxon>Hypocreomycetidae</taxon>
        <taxon>Hypocreales</taxon>
        <taxon>Ophiocordycipitaceae</taxon>
        <taxon>Purpureocillium</taxon>
    </lineage>
</organism>
<comment type="caution">
    <text evidence="1">The sequence shown here is derived from an EMBL/GenBank/DDBJ whole genome shotgun (WGS) entry which is preliminary data.</text>
</comment>
<gene>
    <name evidence="1" type="ORF">ACCO45_001632</name>
</gene>
<evidence type="ECO:0000313" key="1">
    <source>
        <dbReference type="EMBL" id="KAL3964628.1"/>
    </source>
</evidence>
<protein>
    <submittedName>
        <fullName evidence="1">Uncharacterized protein</fullName>
    </submittedName>
</protein>
<dbReference type="Proteomes" id="UP001638806">
    <property type="component" value="Unassembled WGS sequence"/>
</dbReference>
<proteinExistence type="predicted"/>
<name>A0ACC4EAS4_PURLI</name>
<sequence length="326" mass="32563">MKKPPRPRDVNGLHLGQYQPPQIACGRSLADTGPDLGPLGGHLRRDAEHDCGGDCGGEWVRSADGGADHGADGGAKGAAGAGDHAQELVAVVDAHDAAAVTDDVGGARDEGDAAVPPGHVADEAGALREGELGGGVDAALSDGGGAAEHGEHLGGVALDDGVAARGEESLDGRAADGGGASSGREWSAEARTHRVDTEGRTAHPTGSRDDGPPSVIVRLERLEVVIQSVRGHGSHVDDERTTQTGEVSGLVGVVCHDRARTHGEGDVCGDVLDDEVGHVVRQRGGRGDAANDVGDASAQDLAKEAAGGVGGVRCGDKGADDGDAVE</sequence>
<reference evidence="1" key="1">
    <citation type="submission" date="2024-12" db="EMBL/GenBank/DDBJ databases">
        <title>Comparative genomics and development of molecular markers within Purpureocillium lilacinum and among Purpureocillium species.</title>
        <authorList>
            <person name="Yeh Z.-Y."/>
            <person name="Ni N.-T."/>
            <person name="Lo P.-H."/>
            <person name="Mushyakhwo K."/>
            <person name="Lin C.-F."/>
            <person name="Nai Y.-S."/>
        </authorList>
    </citation>
    <scope>NUCLEOTIDE SEQUENCE</scope>
    <source>
        <strain evidence="1">NCHU-NPUST-175</strain>
    </source>
</reference>